<dbReference type="Proteomes" id="UP000247540">
    <property type="component" value="Unassembled WGS sequence"/>
</dbReference>
<gene>
    <name evidence="2" type="ORF">DFQ15_11927</name>
</gene>
<name>A0A318SRB7_9BURK</name>
<accession>A0A318SRB7</accession>
<proteinExistence type="predicted"/>
<feature type="region of interest" description="Disordered" evidence="1">
    <location>
        <begin position="90"/>
        <end position="115"/>
    </location>
</feature>
<evidence type="ECO:0000313" key="2">
    <source>
        <dbReference type="EMBL" id="PYE75839.1"/>
    </source>
</evidence>
<dbReference type="RefSeq" id="WP_110466294.1">
    <property type="nucleotide sequence ID" value="NZ_JAMOFZ010000023.1"/>
</dbReference>
<keyword evidence="3" id="KW-1185">Reference proteome</keyword>
<evidence type="ECO:0000256" key="1">
    <source>
        <dbReference type="SAM" id="MobiDB-lite"/>
    </source>
</evidence>
<dbReference type="EMBL" id="QJTC01000019">
    <property type="protein sequence ID" value="PYE75839.1"/>
    <property type="molecule type" value="Genomic_DNA"/>
</dbReference>
<reference evidence="2 3" key="1">
    <citation type="submission" date="2018-06" db="EMBL/GenBank/DDBJ databases">
        <title>Genomic Encyclopedia of Type Strains, Phase III (KMG-III): the genomes of soil and plant-associated and newly described type strains.</title>
        <authorList>
            <person name="Whitman W."/>
        </authorList>
    </citation>
    <scope>NUCLEOTIDE SEQUENCE [LARGE SCALE GENOMIC DNA]</scope>
    <source>
        <strain evidence="2 3">CECT 7646</strain>
    </source>
</reference>
<dbReference type="Pfam" id="PF19669">
    <property type="entry name" value="DUF6172"/>
    <property type="match status" value="1"/>
</dbReference>
<comment type="caution">
    <text evidence="2">The sequence shown here is derived from an EMBL/GenBank/DDBJ whole genome shotgun (WGS) entry which is preliminary data.</text>
</comment>
<evidence type="ECO:0000313" key="3">
    <source>
        <dbReference type="Proteomes" id="UP000247540"/>
    </source>
</evidence>
<sequence length="115" mass="12645">MRKTFALETPGKHPDRVLEATKHEIRKYVQRERRKPLPAGADFWDFDCRVGATADDAEGVHLAALTERIDALVQQGRKDVYVEVLARPANRTPRAPAGGDVLAAELDGGDPTSRA</sequence>
<dbReference type="InterPro" id="IPR046170">
    <property type="entry name" value="DUF6172"/>
</dbReference>
<dbReference type="AlphaFoldDB" id="A0A318SRB7"/>
<dbReference type="OrthoDB" id="9794656at2"/>
<organism evidence="2 3">
    <name type="scientific">Xylophilus ampelinus</name>
    <dbReference type="NCBI Taxonomy" id="54067"/>
    <lineage>
        <taxon>Bacteria</taxon>
        <taxon>Pseudomonadati</taxon>
        <taxon>Pseudomonadota</taxon>
        <taxon>Betaproteobacteria</taxon>
        <taxon>Burkholderiales</taxon>
        <taxon>Xylophilus</taxon>
    </lineage>
</organism>
<protein>
    <submittedName>
        <fullName evidence="2">Uncharacterized protein</fullName>
    </submittedName>
</protein>